<comment type="caution">
    <text evidence="3">The sequence shown here is derived from an EMBL/GenBank/DDBJ whole genome shotgun (WGS) entry which is preliminary data.</text>
</comment>
<dbReference type="Gene3D" id="2.60.120.10">
    <property type="entry name" value="Jelly Rolls"/>
    <property type="match status" value="1"/>
</dbReference>
<dbReference type="CDD" id="cd00093">
    <property type="entry name" value="HTH_XRE"/>
    <property type="match status" value="1"/>
</dbReference>
<gene>
    <name evidence="3" type="ORF">DFR34_101375</name>
</gene>
<evidence type="ECO:0000256" key="1">
    <source>
        <dbReference type="ARBA" id="ARBA00023125"/>
    </source>
</evidence>
<dbReference type="SUPFAM" id="SSF51182">
    <property type="entry name" value="RmlC-like cupins"/>
    <property type="match status" value="1"/>
</dbReference>
<protein>
    <submittedName>
        <fullName evidence="3">XRE family transcriptional regulator</fullName>
    </submittedName>
</protein>
<dbReference type="PANTHER" id="PTHR46797:SF11">
    <property type="entry name" value="HTH-TYPE TRANSCRIPTIONAL REGULATOR PUUR"/>
    <property type="match status" value="1"/>
</dbReference>
<dbReference type="InterPro" id="IPR001387">
    <property type="entry name" value="Cro/C1-type_HTH"/>
</dbReference>
<dbReference type="PANTHER" id="PTHR46797">
    <property type="entry name" value="HTH-TYPE TRANSCRIPTIONAL REGULATOR"/>
    <property type="match status" value="1"/>
</dbReference>
<dbReference type="InterPro" id="IPR050807">
    <property type="entry name" value="TransReg_Diox_bact_type"/>
</dbReference>
<dbReference type="GO" id="GO:0003700">
    <property type="term" value="F:DNA-binding transcription factor activity"/>
    <property type="evidence" value="ECO:0007669"/>
    <property type="project" value="TreeGrafter"/>
</dbReference>
<dbReference type="OrthoDB" id="9814751at2"/>
<proteinExistence type="predicted"/>
<dbReference type="AlphaFoldDB" id="A0A318KWD7"/>
<reference evidence="3 4" key="1">
    <citation type="submission" date="2018-05" db="EMBL/GenBank/DDBJ databases">
        <title>Genomic Encyclopedia of Type Strains, Phase IV (KMG-IV): sequencing the most valuable type-strain genomes for metagenomic binning, comparative biology and taxonomic classification.</title>
        <authorList>
            <person name="Goeker M."/>
        </authorList>
    </citation>
    <scope>NUCLEOTIDE SEQUENCE [LARGE SCALE GENOMIC DNA]</scope>
    <source>
        <strain evidence="3 4">DSM 29661</strain>
    </source>
</reference>
<dbReference type="GO" id="GO:0003677">
    <property type="term" value="F:DNA binding"/>
    <property type="evidence" value="ECO:0007669"/>
    <property type="project" value="UniProtKB-KW"/>
</dbReference>
<dbReference type="InterPro" id="IPR014710">
    <property type="entry name" value="RmlC-like_jellyroll"/>
</dbReference>
<dbReference type="InterPro" id="IPR010982">
    <property type="entry name" value="Lambda_DNA-bd_dom_sf"/>
</dbReference>
<dbReference type="RefSeq" id="WP_110389424.1">
    <property type="nucleotide sequence ID" value="NZ_DAIMVG010000031.1"/>
</dbReference>
<dbReference type="Pfam" id="PF01381">
    <property type="entry name" value="HTH_3"/>
    <property type="match status" value="1"/>
</dbReference>
<dbReference type="InterPro" id="IPR013096">
    <property type="entry name" value="Cupin_2"/>
</dbReference>
<dbReference type="InterPro" id="IPR011051">
    <property type="entry name" value="RmlC_Cupin_sf"/>
</dbReference>
<sequence length="181" mass="20042">MDVGARLRMVRDKFGLSQRELAKRAGVTNGTISLIEQNRVSPSISSLKKVLEGLPMSLADFFTFDAETAAQQVFYRHDELPDLGNNGIELRLVGVGHERRDIAILRERYEINADTGPDMLQHDGQEGGVVIRGHVELTVGTESRVLGPGDAYYFDSQQPHRFRNVGDEICEVVSASSPPTF</sequence>
<dbReference type="PROSITE" id="PS50943">
    <property type="entry name" value="HTH_CROC1"/>
    <property type="match status" value="1"/>
</dbReference>
<dbReference type="CDD" id="cd02209">
    <property type="entry name" value="cupin_XRE_C"/>
    <property type="match status" value="1"/>
</dbReference>
<accession>A0A318KWD7</accession>
<keyword evidence="4" id="KW-1185">Reference proteome</keyword>
<evidence type="ECO:0000313" key="4">
    <source>
        <dbReference type="Proteomes" id="UP000247555"/>
    </source>
</evidence>
<dbReference type="SUPFAM" id="SSF47413">
    <property type="entry name" value="lambda repressor-like DNA-binding domains"/>
    <property type="match status" value="1"/>
</dbReference>
<evidence type="ECO:0000259" key="2">
    <source>
        <dbReference type="PROSITE" id="PS50943"/>
    </source>
</evidence>
<dbReference type="Pfam" id="PF07883">
    <property type="entry name" value="Cupin_2"/>
    <property type="match status" value="1"/>
</dbReference>
<dbReference type="GO" id="GO:0005829">
    <property type="term" value="C:cytosol"/>
    <property type="evidence" value="ECO:0007669"/>
    <property type="project" value="TreeGrafter"/>
</dbReference>
<name>A0A318KWD7_9NEIS</name>
<organism evidence="3 4">
    <name type="scientific">Rivihabitans pingtungensis</name>
    <dbReference type="NCBI Taxonomy" id="1054498"/>
    <lineage>
        <taxon>Bacteria</taxon>
        <taxon>Pseudomonadati</taxon>
        <taxon>Pseudomonadota</taxon>
        <taxon>Betaproteobacteria</taxon>
        <taxon>Neisseriales</taxon>
        <taxon>Aquaspirillaceae</taxon>
        <taxon>Rivihabitans</taxon>
    </lineage>
</organism>
<dbReference type="EMBL" id="QJKI01000001">
    <property type="protein sequence ID" value="PXX82140.1"/>
    <property type="molecule type" value="Genomic_DNA"/>
</dbReference>
<feature type="domain" description="HTH cro/C1-type" evidence="2">
    <location>
        <begin position="7"/>
        <end position="61"/>
    </location>
</feature>
<dbReference type="SMART" id="SM00530">
    <property type="entry name" value="HTH_XRE"/>
    <property type="match status" value="1"/>
</dbReference>
<dbReference type="Proteomes" id="UP000247555">
    <property type="component" value="Unassembled WGS sequence"/>
</dbReference>
<keyword evidence="1" id="KW-0238">DNA-binding</keyword>
<dbReference type="Gene3D" id="1.10.260.40">
    <property type="entry name" value="lambda repressor-like DNA-binding domains"/>
    <property type="match status" value="1"/>
</dbReference>
<evidence type="ECO:0000313" key="3">
    <source>
        <dbReference type="EMBL" id="PXX82140.1"/>
    </source>
</evidence>